<reference evidence="21" key="1">
    <citation type="submission" date="2020-01" db="EMBL/GenBank/DDBJ databases">
        <authorList>
            <person name="Meier V. D."/>
            <person name="Meier V D."/>
        </authorList>
    </citation>
    <scope>NUCLEOTIDE SEQUENCE</scope>
    <source>
        <strain evidence="21">HLG_WM_MAG_07</strain>
    </source>
</reference>
<dbReference type="SUPFAM" id="SSF52540">
    <property type="entry name" value="P-loop containing nucleoside triphosphate hydrolases"/>
    <property type="match status" value="1"/>
</dbReference>
<keyword evidence="6" id="KW-0997">Cell inner membrane</keyword>
<evidence type="ECO:0000256" key="9">
    <source>
        <dbReference type="ARBA" id="ARBA00022741"/>
    </source>
</evidence>
<dbReference type="InterPro" id="IPR003856">
    <property type="entry name" value="LPS_length_determ_N"/>
</dbReference>
<keyword evidence="11" id="KW-0067">ATP-binding</keyword>
<dbReference type="GO" id="GO:0004715">
    <property type="term" value="F:non-membrane spanning protein tyrosine kinase activity"/>
    <property type="evidence" value="ECO:0007669"/>
    <property type="project" value="UniProtKB-EC"/>
</dbReference>
<comment type="subcellular location">
    <subcellularLocation>
        <location evidence="1">Cell inner membrane</location>
        <topology evidence="1">Multi-pass membrane protein</topology>
    </subcellularLocation>
</comment>
<dbReference type="InterPro" id="IPR027417">
    <property type="entry name" value="P-loop_NTPase"/>
</dbReference>
<evidence type="ECO:0000256" key="13">
    <source>
        <dbReference type="ARBA" id="ARBA00023136"/>
    </source>
</evidence>
<dbReference type="Pfam" id="PF13614">
    <property type="entry name" value="AAA_31"/>
    <property type="match status" value="1"/>
</dbReference>
<keyword evidence="12 17" id="KW-1133">Transmembrane helix</keyword>
<keyword evidence="9" id="KW-0547">Nucleotide-binding</keyword>
<evidence type="ECO:0000256" key="14">
    <source>
        <dbReference type="ARBA" id="ARBA00023137"/>
    </source>
</evidence>
<keyword evidence="7" id="KW-0808">Transferase</keyword>
<dbReference type="Pfam" id="PF13807">
    <property type="entry name" value="GNVR"/>
    <property type="match status" value="1"/>
</dbReference>
<organism evidence="21">
    <name type="scientific">uncultured Thiotrichaceae bacterium</name>
    <dbReference type="NCBI Taxonomy" id="298394"/>
    <lineage>
        <taxon>Bacteria</taxon>
        <taxon>Pseudomonadati</taxon>
        <taxon>Pseudomonadota</taxon>
        <taxon>Gammaproteobacteria</taxon>
        <taxon>Thiotrichales</taxon>
        <taxon>Thiotrichaceae</taxon>
        <taxon>environmental samples</taxon>
    </lineage>
</organism>
<gene>
    <name evidence="21" type="ORF">HELGO_WM6027</name>
</gene>
<dbReference type="InterPro" id="IPR032807">
    <property type="entry name" value="GNVR"/>
</dbReference>
<dbReference type="AlphaFoldDB" id="A0A6S6TSQ0"/>
<dbReference type="GO" id="GO:0005886">
    <property type="term" value="C:plasma membrane"/>
    <property type="evidence" value="ECO:0007669"/>
    <property type="project" value="UniProtKB-SubCell"/>
</dbReference>
<evidence type="ECO:0000259" key="18">
    <source>
        <dbReference type="Pfam" id="PF02706"/>
    </source>
</evidence>
<dbReference type="InterPro" id="IPR005702">
    <property type="entry name" value="Wzc-like_C"/>
</dbReference>
<evidence type="ECO:0000256" key="4">
    <source>
        <dbReference type="ARBA" id="ARBA00011903"/>
    </source>
</evidence>
<accession>A0A6S6TSQ0</accession>
<feature type="coiled-coil region" evidence="16">
    <location>
        <begin position="346"/>
        <end position="406"/>
    </location>
</feature>
<dbReference type="InterPro" id="IPR025669">
    <property type="entry name" value="AAA_dom"/>
</dbReference>
<name>A0A6S6TSQ0_9GAMM</name>
<dbReference type="InterPro" id="IPR050445">
    <property type="entry name" value="Bact_polysacc_biosynth/exp"/>
</dbReference>
<evidence type="ECO:0000256" key="17">
    <source>
        <dbReference type="SAM" id="Phobius"/>
    </source>
</evidence>
<keyword evidence="8 17" id="KW-0812">Transmembrane</keyword>
<keyword evidence="5" id="KW-1003">Cell membrane</keyword>
<dbReference type="PANTHER" id="PTHR32309:SF13">
    <property type="entry name" value="FERRIC ENTEROBACTIN TRANSPORT PROTEIN FEPE"/>
    <property type="match status" value="1"/>
</dbReference>
<keyword evidence="16" id="KW-0175">Coiled coil</keyword>
<feature type="domain" description="Polysaccharide chain length determinant N-terminal" evidence="18">
    <location>
        <begin position="40"/>
        <end position="130"/>
    </location>
</feature>
<dbReference type="NCBIfam" id="TIGR01007">
    <property type="entry name" value="eps_fam"/>
    <property type="match status" value="1"/>
</dbReference>
<keyword evidence="13 17" id="KW-0472">Membrane</keyword>
<evidence type="ECO:0000256" key="12">
    <source>
        <dbReference type="ARBA" id="ARBA00022989"/>
    </source>
</evidence>
<proteinExistence type="inferred from homology"/>
<dbReference type="GO" id="GO:0005524">
    <property type="term" value="F:ATP binding"/>
    <property type="evidence" value="ECO:0007669"/>
    <property type="project" value="UniProtKB-KW"/>
</dbReference>
<dbReference type="EMBL" id="CACVAY010000103">
    <property type="protein sequence ID" value="CAA6821177.1"/>
    <property type="molecule type" value="Genomic_DNA"/>
</dbReference>
<evidence type="ECO:0000256" key="8">
    <source>
        <dbReference type="ARBA" id="ARBA00022692"/>
    </source>
</evidence>
<dbReference type="Pfam" id="PF02706">
    <property type="entry name" value="Wzz"/>
    <property type="match status" value="1"/>
</dbReference>
<dbReference type="EC" id="2.7.10.2" evidence="4"/>
<evidence type="ECO:0000256" key="5">
    <source>
        <dbReference type="ARBA" id="ARBA00022475"/>
    </source>
</evidence>
<feature type="domain" description="Tyrosine-protein kinase G-rich" evidence="20">
    <location>
        <begin position="410"/>
        <end position="485"/>
    </location>
</feature>
<evidence type="ECO:0000256" key="1">
    <source>
        <dbReference type="ARBA" id="ARBA00004429"/>
    </source>
</evidence>
<evidence type="ECO:0000259" key="19">
    <source>
        <dbReference type="Pfam" id="PF13614"/>
    </source>
</evidence>
<comment type="similarity">
    <text evidence="3">Belongs to the etk/wzc family.</text>
</comment>
<comment type="catalytic activity">
    <reaction evidence="15">
        <text>L-tyrosyl-[protein] + ATP = O-phospho-L-tyrosyl-[protein] + ADP + H(+)</text>
        <dbReference type="Rhea" id="RHEA:10596"/>
        <dbReference type="Rhea" id="RHEA-COMP:10136"/>
        <dbReference type="Rhea" id="RHEA-COMP:20101"/>
        <dbReference type="ChEBI" id="CHEBI:15378"/>
        <dbReference type="ChEBI" id="CHEBI:30616"/>
        <dbReference type="ChEBI" id="CHEBI:46858"/>
        <dbReference type="ChEBI" id="CHEBI:61978"/>
        <dbReference type="ChEBI" id="CHEBI:456216"/>
        <dbReference type="EC" id="2.7.10.2"/>
    </reaction>
</comment>
<evidence type="ECO:0000256" key="7">
    <source>
        <dbReference type="ARBA" id="ARBA00022679"/>
    </source>
</evidence>
<protein>
    <recommendedName>
        <fullName evidence="4">non-specific protein-tyrosine kinase</fullName>
        <ecNumber evidence="4">2.7.10.2</ecNumber>
    </recommendedName>
</protein>
<evidence type="ECO:0000259" key="20">
    <source>
        <dbReference type="Pfam" id="PF13807"/>
    </source>
</evidence>
<comment type="similarity">
    <text evidence="2">Belongs to the CpsD/CapB family.</text>
</comment>
<feature type="domain" description="AAA" evidence="19">
    <location>
        <begin position="564"/>
        <end position="696"/>
    </location>
</feature>
<evidence type="ECO:0000256" key="2">
    <source>
        <dbReference type="ARBA" id="ARBA00007316"/>
    </source>
</evidence>
<feature type="transmembrane region" description="Helical" evidence="17">
    <location>
        <begin position="51"/>
        <end position="68"/>
    </location>
</feature>
<evidence type="ECO:0000256" key="3">
    <source>
        <dbReference type="ARBA" id="ARBA00008883"/>
    </source>
</evidence>
<evidence type="ECO:0000256" key="11">
    <source>
        <dbReference type="ARBA" id="ARBA00022840"/>
    </source>
</evidence>
<keyword evidence="10" id="KW-0418">Kinase</keyword>
<evidence type="ECO:0000313" key="21">
    <source>
        <dbReference type="EMBL" id="CAA6821177.1"/>
    </source>
</evidence>
<dbReference type="Gene3D" id="3.40.50.300">
    <property type="entry name" value="P-loop containing nucleotide triphosphate hydrolases"/>
    <property type="match status" value="1"/>
</dbReference>
<evidence type="ECO:0000256" key="16">
    <source>
        <dbReference type="SAM" id="Coils"/>
    </source>
</evidence>
<sequence>MSQTVPVIAAQSEPVLETLAIPQSPSSDQKYSYDRGMGFKDYLKNMSRHKMIIVVLSLMGLLVGYFLSQVIKDQYTAVATIKIDAEPVQILDYGIDVHQKKSMINNAIFFQTQYKLLRSKKLAKRVIEDLSLESYLQSQSKLTPGATDVLERFKEEVVALRDQFFTTKPKQIVPVQLENIFLESLTIRPLKDSQIVEVTFQSNDEQLSIDVVNGFIKNFMEQRAEIHRVSADRAATFLRNELLTARGRLQESEEELLTYAKQNNIIDTKGDRSIIAQSLEDLSAAYIKAKQQRIMAESVYAEQREAAGDLYAADSNLISDLKERVSAVSVNYTEKLKTYKPDYPEMLALRSQINELNKQISAERGRAKRSVANDMKASFQSSLQQERRLNSEILSYEKQLLNFEDRNLQYTNLQRETETNRVHYEGLLQRLKEVTVVGSSSNESIDIIDDAYPSVRPSSKRSLLNALLGMIVGLFAGAGLALLKSLMNQRVQSLEDLQDMQLPYHILTALPKVKHPKKNNIPLLAANKPNSSMAESIRYLYANLTMGNTQKIPRVLLITSSIPGEGKSSTVINLASMLAKNGKRVLIIDGDLRKPTIHKHLRVDNSEGLSNYLAGLSAKLPLKKVASKSPLFVIPAGPMVSDPVGILSTQKMIDLCATLRDSFDQVIIDSPPVLGMADALVLSNRSDATLFVVSNDKPSKKDIHSALRNLEKGFANIVGIAFSKEKSSRHNQYYKNNSYSDGRSHLVLS</sequence>
<dbReference type="CDD" id="cd05387">
    <property type="entry name" value="BY-kinase"/>
    <property type="match status" value="1"/>
</dbReference>
<evidence type="ECO:0000256" key="6">
    <source>
        <dbReference type="ARBA" id="ARBA00022519"/>
    </source>
</evidence>
<evidence type="ECO:0000256" key="10">
    <source>
        <dbReference type="ARBA" id="ARBA00022777"/>
    </source>
</evidence>
<dbReference type="PANTHER" id="PTHR32309">
    <property type="entry name" value="TYROSINE-PROTEIN KINASE"/>
    <property type="match status" value="1"/>
</dbReference>
<evidence type="ECO:0000256" key="15">
    <source>
        <dbReference type="ARBA" id="ARBA00051245"/>
    </source>
</evidence>
<keyword evidence="14" id="KW-0829">Tyrosine-protein kinase</keyword>